<evidence type="ECO:0008006" key="3">
    <source>
        <dbReference type="Google" id="ProtNLM"/>
    </source>
</evidence>
<dbReference type="PANTHER" id="PTHR42052:SF1">
    <property type="entry name" value="ABM DOMAIN-CONTAINING PROTEIN"/>
    <property type="match status" value="1"/>
</dbReference>
<dbReference type="OMA" id="VYIVGNW"/>
<dbReference type="Proteomes" id="UP000258309">
    <property type="component" value="Unassembled WGS sequence"/>
</dbReference>
<organism evidence="1 2">
    <name type="scientific">Scytalidium lignicola</name>
    <name type="common">Hyphomycete</name>
    <dbReference type="NCBI Taxonomy" id="5539"/>
    <lineage>
        <taxon>Eukaryota</taxon>
        <taxon>Fungi</taxon>
        <taxon>Dikarya</taxon>
        <taxon>Ascomycota</taxon>
        <taxon>Pezizomycotina</taxon>
        <taxon>Leotiomycetes</taxon>
        <taxon>Leotiomycetes incertae sedis</taxon>
        <taxon>Scytalidium</taxon>
    </lineage>
</organism>
<comment type="caution">
    <text evidence="1">The sequence shown here is derived from an EMBL/GenBank/DDBJ whole genome shotgun (WGS) entry which is preliminary data.</text>
</comment>
<evidence type="ECO:0000313" key="1">
    <source>
        <dbReference type="EMBL" id="RFU34616.1"/>
    </source>
</evidence>
<evidence type="ECO:0000313" key="2">
    <source>
        <dbReference type="Proteomes" id="UP000258309"/>
    </source>
</evidence>
<dbReference type="PANTHER" id="PTHR42052">
    <property type="entry name" value="ABM DOMAIN-CONTAINING PROTEIN"/>
    <property type="match status" value="1"/>
</dbReference>
<sequence>MTVTELAILPLSTPPENGILPSGFLDKLSTAKKVLDNASGYNFHFFQQVEDPSLVYIIGRWSSVAAHDVFLPSDENKRLLELLKDDITISSVIMYHLDVDVYNMIGEADKKNVSEAPTISCNRHFVPAAKKEGFIEQFQKIKGLLQDFTNPFKVVGGWRIEKESEEKEEWVLFSGFDSVAHHYEFPKTEEFVKYREIIGFVDGFEVKHLKSIPGF</sequence>
<feature type="non-terminal residue" evidence="1">
    <location>
        <position position="215"/>
    </location>
</feature>
<gene>
    <name evidence="1" type="ORF">B7463_g1699</name>
</gene>
<keyword evidence="2" id="KW-1185">Reference proteome</keyword>
<feature type="non-terminal residue" evidence="1">
    <location>
        <position position="1"/>
    </location>
</feature>
<accession>A0A3E2HMK8</accession>
<dbReference type="Gene3D" id="3.30.70.100">
    <property type="match status" value="2"/>
</dbReference>
<dbReference type="OrthoDB" id="3542212at2759"/>
<dbReference type="EMBL" id="NCSJ02000018">
    <property type="protein sequence ID" value="RFU34616.1"/>
    <property type="molecule type" value="Genomic_DNA"/>
</dbReference>
<name>A0A3E2HMK8_SCYLI</name>
<proteinExistence type="predicted"/>
<dbReference type="InterPro" id="IPR011008">
    <property type="entry name" value="Dimeric_a/b-barrel"/>
</dbReference>
<dbReference type="AlphaFoldDB" id="A0A3E2HMK8"/>
<reference evidence="1 2" key="1">
    <citation type="submission" date="2018-05" db="EMBL/GenBank/DDBJ databases">
        <title>Draft genome sequence of Scytalidium lignicola DSM 105466, a ubiquitous saprotrophic fungus.</title>
        <authorList>
            <person name="Buettner E."/>
            <person name="Gebauer A.M."/>
            <person name="Hofrichter M."/>
            <person name="Liers C."/>
            <person name="Kellner H."/>
        </authorList>
    </citation>
    <scope>NUCLEOTIDE SEQUENCE [LARGE SCALE GENOMIC DNA]</scope>
    <source>
        <strain evidence="1 2">DSM 105466</strain>
    </source>
</reference>
<protein>
    <recommendedName>
        <fullName evidence="3">ABM domain-containing protein</fullName>
    </recommendedName>
</protein>
<dbReference type="SUPFAM" id="SSF54909">
    <property type="entry name" value="Dimeric alpha+beta barrel"/>
    <property type="match status" value="1"/>
</dbReference>